<accession>A0A6I6F7Q5</accession>
<dbReference type="OrthoDB" id="3871158at2"/>
<feature type="compositionally biased region" description="Pro residues" evidence="1">
    <location>
        <begin position="114"/>
        <end position="125"/>
    </location>
</feature>
<gene>
    <name evidence="2" type="ORF">EIZ62_18360</name>
</gene>
<dbReference type="KEGG" id="sfic:EIZ62_18360"/>
<feature type="compositionally biased region" description="Basic and acidic residues" evidence="1">
    <location>
        <begin position="102"/>
        <end position="111"/>
    </location>
</feature>
<reference evidence="2 3" key="1">
    <citation type="submission" date="2018-12" db="EMBL/GenBank/DDBJ databases">
        <title>Complete genome sequence of Streptomyces ficellus NRRL8067, the producer of ficellomycin, feldamycin and nojirimycin.</title>
        <authorList>
            <person name="Zhang H."/>
            <person name="Yue R."/>
            <person name="Liu Y."/>
            <person name="Li M."/>
            <person name="Mu H."/>
            <person name="Zhang J."/>
        </authorList>
    </citation>
    <scope>NUCLEOTIDE SEQUENCE [LARGE SCALE GENOMIC DNA]</scope>
    <source>
        <strain evidence="2 3">NRRL 8067</strain>
    </source>
</reference>
<evidence type="ECO:0000313" key="3">
    <source>
        <dbReference type="Proteomes" id="UP000422572"/>
    </source>
</evidence>
<organism evidence="2 3">
    <name type="scientific">Streptomyces ficellus</name>
    <dbReference type="NCBI Taxonomy" id="1977088"/>
    <lineage>
        <taxon>Bacteria</taxon>
        <taxon>Bacillati</taxon>
        <taxon>Actinomycetota</taxon>
        <taxon>Actinomycetes</taxon>
        <taxon>Kitasatosporales</taxon>
        <taxon>Streptomycetaceae</taxon>
        <taxon>Streptomyces</taxon>
    </lineage>
</organism>
<dbReference type="Proteomes" id="UP000422572">
    <property type="component" value="Chromosome"/>
</dbReference>
<dbReference type="RefSeq" id="WP_156693703.1">
    <property type="nucleotide sequence ID" value="NZ_CP034279.1"/>
</dbReference>
<proteinExistence type="predicted"/>
<evidence type="ECO:0000313" key="2">
    <source>
        <dbReference type="EMBL" id="QGV79973.1"/>
    </source>
</evidence>
<protein>
    <submittedName>
        <fullName evidence="2">Uncharacterized protein</fullName>
    </submittedName>
</protein>
<dbReference type="AlphaFoldDB" id="A0A6I6F7Q5"/>
<keyword evidence="3" id="KW-1185">Reference proteome</keyword>
<dbReference type="EMBL" id="CP034279">
    <property type="protein sequence ID" value="QGV79973.1"/>
    <property type="molecule type" value="Genomic_DNA"/>
</dbReference>
<feature type="region of interest" description="Disordered" evidence="1">
    <location>
        <begin position="101"/>
        <end position="164"/>
    </location>
</feature>
<evidence type="ECO:0000256" key="1">
    <source>
        <dbReference type="SAM" id="MobiDB-lite"/>
    </source>
</evidence>
<name>A0A6I6F7Q5_9ACTN</name>
<sequence length="303" mass="33262">MLRHAIAPERRFTKVSHDLVRHRRLGSDAKLLVIYVQGLPESEAAKPLGDHAEALGMKPRAFQRAKDELLANGFFHHWRWQSGRGRWNTDQLLSNVTLTGEEANRLRDGRASEPPYPPPPSPPSVPERTVGESAPRVVAGSPPVEEDREKNTPHPPPEDDASPEVVTAERVLLSLRHSHRELWLGVREARGLADAAAEWLRRGFSTAELHHTLTTGLPPGGVRSAVGFLRHRLVEKLPVPLDPRPAVRGLVVCEGPGDDHVFRPVGDETHCGPCRQAAAASVAGPPPRPVSWRSLLREGTGHA</sequence>